<accession>A0A1I6GSW2</accession>
<dbReference type="STRING" id="553469.SAMN04487947_1615"/>
<evidence type="ECO:0000256" key="3">
    <source>
        <dbReference type="PIRSR" id="PIRSR603782-2"/>
    </source>
</evidence>
<organism evidence="4 5">
    <name type="scientific">Halogeometricum rufum</name>
    <dbReference type="NCBI Taxonomy" id="553469"/>
    <lineage>
        <taxon>Archaea</taxon>
        <taxon>Methanobacteriati</taxon>
        <taxon>Methanobacteriota</taxon>
        <taxon>Stenosarchaea group</taxon>
        <taxon>Halobacteria</taxon>
        <taxon>Halobacteriales</taxon>
        <taxon>Haloferacaceae</taxon>
        <taxon>Halogeometricum</taxon>
    </lineage>
</organism>
<dbReference type="AlphaFoldDB" id="A0A1I6GSW2"/>
<evidence type="ECO:0000256" key="2">
    <source>
        <dbReference type="PIRSR" id="PIRSR603782-1"/>
    </source>
</evidence>
<keyword evidence="3" id="KW-1015">Disulfide bond</keyword>
<feature type="disulfide bond" description="Redox-active" evidence="3">
    <location>
        <begin position="93"/>
        <end position="97"/>
    </location>
</feature>
<keyword evidence="2" id="KW-0479">Metal-binding</keyword>
<reference evidence="5" key="1">
    <citation type="submission" date="2016-10" db="EMBL/GenBank/DDBJ databases">
        <authorList>
            <person name="Varghese N."/>
            <person name="Submissions S."/>
        </authorList>
    </citation>
    <scope>NUCLEOTIDE SEQUENCE [LARGE SCALE GENOMIC DNA]</scope>
    <source>
        <strain evidence="5">CGMCC 1.7736</strain>
    </source>
</reference>
<dbReference type="InterPro" id="IPR036249">
    <property type="entry name" value="Thioredoxin-like_sf"/>
</dbReference>
<dbReference type="EMBL" id="FOYT01000001">
    <property type="protein sequence ID" value="SFR45324.1"/>
    <property type="molecule type" value="Genomic_DNA"/>
</dbReference>
<evidence type="ECO:0000313" key="4">
    <source>
        <dbReference type="EMBL" id="SFR45324.1"/>
    </source>
</evidence>
<proteinExistence type="inferred from homology"/>
<protein>
    <submittedName>
        <fullName evidence="4">Protein SCO1/2</fullName>
    </submittedName>
</protein>
<name>A0A1I6GSW2_9EURY</name>
<dbReference type="SUPFAM" id="SSF52833">
    <property type="entry name" value="Thioredoxin-like"/>
    <property type="match status" value="1"/>
</dbReference>
<comment type="similarity">
    <text evidence="1">Belongs to the SCO1/2 family.</text>
</comment>
<dbReference type="Pfam" id="PF02630">
    <property type="entry name" value="SCO1-SenC"/>
    <property type="match status" value="1"/>
</dbReference>
<dbReference type="RefSeq" id="WP_089806248.1">
    <property type="nucleotide sequence ID" value="NZ_FOYT01000001.1"/>
</dbReference>
<feature type="binding site" evidence="2">
    <location>
        <position position="190"/>
    </location>
    <ligand>
        <name>Cu cation</name>
        <dbReference type="ChEBI" id="CHEBI:23378"/>
    </ligand>
</feature>
<dbReference type="GO" id="GO:0046872">
    <property type="term" value="F:metal ion binding"/>
    <property type="evidence" value="ECO:0007669"/>
    <property type="project" value="UniProtKB-KW"/>
</dbReference>
<dbReference type="CDD" id="cd02968">
    <property type="entry name" value="SCO"/>
    <property type="match status" value="1"/>
</dbReference>
<feature type="binding site" evidence="2">
    <location>
        <position position="93"/>
    </location>
    <ligand>
        <name>Cu cation</name>
        <dbReference type="ChEBI" id="CHEBI:23378"/>
    </ligand>
</feature>
<sequence>MKRRSYLRAAGLVGATGLAGCVGGSPLGLGDANPNVALGKPDRDADVSSEDLPYPAWGQQVPDVTIPAPLSGETVAVRDIEGPHFHTFFFTNCMTVCPVLISALREVQIHSIEEGYADAVSFYPVTFDPARDDAEAFREEAEQMNVDMDAGNWQFLRPDGKEAARRVVDEEFGVFFQKQENGDGPYMFAHLGLILLVNGDGYVERAYRGSEPDEQTLIEDLRRVRNASN</sequence>
<dbReference type="Proteomes" id="UP000198531">
    <property type="component" value="Unassembled WGS sequence"/>
</dbReference>
<dbReference type="InterPro" id="IPR003782">
    <property type="entry name" value="SCO1/SenC"/>
</dbReference>
<evidence type="ECO:0000313" key="5">
    <source>
        <dbReference type="Proteomes" id="UP000198531"/>
    </source>
</evidence>
<dbReference type="PROSITE" id="PS51257">
    <property type="entry name" value="PROKAR_LIPOPROTEIN"/>
    <property type="match status" value="1"/>
</dbReference>
<keyword evidence="2" id="KW-0186">Copper</keyword>
<feature type="binding site" evidence="2">
    <location>
        <position position="97"/>
    </location>
    <ligand>
        <name>Cu cation</name>
        <dbReference type="ChEBI" id="CHEBI:23378"/>
    </ligand>
</feature>
<dbReference type="PANTHER" id="PTHR12151">
    <property type="entry name" value="ELECTRON TRANSPORT PROTIN SCO1/SENC FAMILY MEMBER"/>
    <property type="match status" value="1"/>
</dbReference>
<evidence type="ECO:0000256" key="1">
    <source>
        <dbReference type="ARBA" id="ARBA00010996"/>
    </source>
</evidence>
<keyword evidence="5" id="KW-1185">Reference proteome</keyword>
<dbReference type="PANTHER" id="PTHR12151:SF25">
    <property type="entry name" value="LINALOOL DEHYDRATASE_ISOMERASE DOMAIN-CONTAINING PROTEIN"/>
    <property type="match status" value="1"/>
</dbReference>
<dbReference type="Gene3D" id="3.40.30.10">
    <property type="entry name" value="Glutaredoxin"/>
    <property type="match status" value="1"/>
</dbReference>
<gene>
    <name evidence="4" type="ORF">SAMN04487947_1615</name>
</gene>
<dbReference type="OrthoDB" id="27579at2157"/>